<evidence type="ECO:0000256" key="1">
    <source>
        <dbReference type="SAM" id="MobiDB-lite"/>
    </source>
</evidence>
<dbReference type="PANTHER" id="PTHR34606:SF15">
    <property type="entry name" value="BON DOMAIN-CONTAINING PROTEIN"/>
    <property type="match status" value="1"/>
</dbReference>
<sequence>MRLSDYPDRRRDPRDDDYPRGDDDYLRRPAQRMYGGNDQGYSDLPAHQRTERMRHLSARHGNPEERLPREDERGTWGQQDRRRDEGDEEWVGLYVEEWTWPASGASRQERYGERRPDPRREQGRYPMYVLDEQREREQEQERHGRERGYGRGDAGYRRSEGPRNYRRADDRIHDDVCTRLAHEPGLDVSEVTVQVHDGVVTMEGTVNDRRSKYEIEDIAESVFGVRDVLNHIHVHRYGMLASE</sequence>
<dbReference type="InterPro" id="IPR007055">
    <property type="entry name" value="BON_dom"/>
</dbReference>
<evidence type="ECO:0000259" key="2">
    <source>
        <dbReference type="PROSITE" id="PS50914"/>
    </source>
</evidence>
<dbReference type="Pfam" id="PF04972">
    <property type="entry name" value="BON"/>
    <property type="match status" value="1"/>
</dbReference>
<dbReference type="RefSeq" id="WP_211948433.1">
    <property type="nucleotide sequence ID" value="NZ_CAJPUY010000012.1"/>
</dbReference>
<dbReference type="PROSITE" id="PS50914">
    <property type="entry name" value="BON"/>
    <property type="match status" value="1"/>
</dbReference>
<name>A0A916IU92_9BURK</name>
<gene>
    <name evidence="3" type="ORF">LMG31506_03496</name>
</gene>
<dbReference type="InterPro" id="IPR051686">
    <property type="entry name" value="Lipoprotein_DolP"/>
</dbReference>
<dbReference type="Gene3D" id="3.30.1340.30">
    <property type="match status" value="1"/>
</dbReference>
<feature type="domain" description="BON" evidence="2">
    <location>
        <begin position="168"/>
        <end position="236"/>
    </location>
</feature>
<feature type="region of interest" description="Disordered" evidence="1">
    <location>
        <begin position="131"/>
        <end position="164"/>
    </location>
</feature>
<dbReference type="Proteomes" id="UP000672934">
    <property type="component" value="Unassembled WGS sequence"/>
</dbReference>
<dbReference type="PANTHER" id="PTHR34606">
    <property type="entry name" value="BON DOMAIN-CONTAINING PROTEIN"/>
    <property type="match status" value="1"/>
</dbReference>
<comment type="caution">
    <text evidence="3">The sequence shown here is derived from an EMBL/GenBank/DDBJ whole genome shotgun (WGS) entry which is preliminary data.</text>
</comment>
<feature type="compositionally biased region" description="Basic and acidic residues" evidence="1">
    <location>
        <begin position="1"/>
        <end position="27"/>
    </location>
</feature>
<evidence type="ECO:0000313" key="4">
    <source>
        <dbReference type="Proteomes" id="UP000672934"/>
    </source>
</evidence>
<feature type="compositionally biased region" description="Basic and acidic residues" evidence="1">
    <location>
        <begin position="107"/>
        <end position="123"/>
    </location>
</feature>
<accession>A0A916IU92</accession>
<dbReference type="AlphaFoldDB" id="A0A916IU92"/>
<keyword evidence="4" id="KW-1185">Reference proteome</keyword>
<evidence type="ECO:0000313" key="3">
    <source>
        <dbReference type="EMBL" id="CAG2146885.1"/>
    </source>
</evidence>
<protein>
    <recommendedName>
        <fullName evidence="2">BON domain-containing protein</fullName>
    </recommendedName>
</protein>
<organism evidence="3 4">
    <name type="scientific">Cupriavidus yeoncheonensis</name>
    <dbReference type="NCBI Taxonomy" id="1462994"/>
    <lineage>
        <taxon>Bacteria</taxon>
        <taxon>Pseudomonadati</taxon>
        <taxon>Pseudomonadota</taxon>
        <taxon>Betaproteobacteria</taxon>
        <taxon>Burkholderiales</taxon>
        <taxon>Burkholderiaceae</taxon>
        <taxon>Cupriavidus</taxon>
    </lineage>
</organism>
<feature type="region of interest" description="Disordered" evidence="1">
    <location>
        <begin position="1"/>
        <end position="84"/>
    </location>
</feature>
<proteinExistence type="predicted"/>
<dbReference type="EMBL" id="CAJPUY010000012">
    <property type="protein sequence ID" value="CAG2146885.1"/>
    <property type="molecule type" value="Genomic_DNA"/>
</dbReference>
<reference evidence="3" key="1">
    <citation type="submission" date="2021-03" db="EMBL/GenBank/DDBJ databases">
        <authorList>
            <person name="Peeters C."/>
        </authorList>
    </citation>
    <scope>NUCLEOTIDE SEQUENCE</scope>
    <source>
        <strain evidence="3">LMG 31506</strain>
    </source>
</reference>
<feature type="compositionally biased region" description="Basic and acidic residues" evidence="1">
    <location>
        <begin position="61"/>
        <end position="84"/>
    </location>
</feature>
<feature type="region of interest" description="Disordered" evidence="1">
    <location>
        <begin position="105"/>
        <end position="124"/>
    </location>
</feature>